<dbReference type="InterPro" id="IPR037026">
    <property type="entry name" value="Vgr_OB-fold_dom_sf"/>
</dbReference>
<evidence type="ECO:0000256" key="1">
    <source>
        <dbReference type="ARBA" id="ARBA00005558"/>
    </source>
</evidence>
<dbReference type="SUPFAM" id="SSF69279">
    <property type="entry name" value="Phage tail proteins"/>
    <property type="match status" value="2"/>
</dbReference>
<feature type="non-terminal residue" evidence="4">
    <location>
        <position position="589"/>
    </location>
</feature>
<evidence type="ECO:0000259" key="3">
    <source>
        <dbReference type="Pfam" id="PF22178"/>
    </source>
</evidence>
<sequence>MSRTIQIHSQFGDALLFKELHGVEGISSLYQYDLLLSSKDANLDIKSAIGSQLCVCIQTKEGERHLQGVVTDFGYDRPDVDEQGYHIYSCTLRPNLWHLTQTQNSRVFVEKTVIEIATTILSESGIEFDNKCQNQYRIYGQSTQYHESNFDYLSRLFEQEGIYYYFTQTKDKNILVLSDQNSQQDPIMGNSHLIYHADVFAGAPDQAYLDTWQHKQHLNTTHVSLGDYNYQTKKSHLITDTPTHGLSAQSTERFEPYAQFKSLGEANHYKQIHKEHYQALTEEVIATGNVLTLCAGHHFTLQRHPHQKANIEYLITEVGFALKEAGYTTGDESGSYRTSLKAIPFSLQYRPKKQTPKPQVVGTQAAIITGPAGEEVYTNEYGDIKLQFHWDRYGPMNEKSSAWIRVIQASAGVNFGSINVPRIGEEVLVDFINGDADRPVVVGRLYNVQNPPPWGYPAAAKKSGIKSKSFNSPLENFNEFMFDDTEGAELVNFQAQKDLTSLIKNDETRHIKNNRTTTVDVDETVTVHGKRTETVDKDETITIHQNRTETVDKDETITIHQNRKERVDLDETISIGGNRTETVEGDEKI</sequence>
<name>A0A1N7GD70_9GAMM</name>
<dbReference type="Gene3D" id="3.55.50.10">
    <property type="entry name" value="Baseplate protein-like domains"/>
    <property type="match status" value="1"/>
</dbReference>
<dbReference type="Pfam" id="PF04717">
    <property type="entry name" value="Phage_base_V"/>
    <property type="match status" value="1"/>
</dbReference>
<dbReference type="InterPro" id="IPR006531">
    <property type="entry name" value="Gp5/Vgr_OB"/>
</dbReference>
<dbReference type="Proteomes" id="UP000187495">
    <property type="component" value="Unassembled WGS sequence"/>
</dbReference>
<dbReference type="NCBIfam" id="TIGR03361">
    <property type="entry name" value="VI_Rhs_Vgr"/>
    <property type="match status" value="1"/>
</dbReference>
<feature type="domain" description="Gp5/Type VI secretion system Vgr protein OB-fold" evidence="2">
    <location>
        <begin position="398"/>
        <end position="446"/>
    </location>
</feature>
<dbReference type="AlphaFoldDB" id="A0A1N7GD70"/>
<evidence type="ECO:0000259" key="2">
    <source>
        <dbReference type="Pfam" id="PF04717"/>
    </source>
</evidence>
<reference evidence="5" key="1">
    <citation type="submission" date="2017-01" db="EMBL/GenBank/DDBJ databases">
        <authorList>
            <person name="Varghese N."/>
            <person name="Submissions S."/>
        </authorList>
    </citation>
    <scope>NUCLEOTIDE SEQUENCE [LARGE SCALE GENOMIC DNA]</scope>
    <source>
        <strain evidence="5">DSM 21768</strain>
    </source>
</reference>
<dbReference type="Pfam" id="PF05954">
    <property type="entry name" value="Phage_GPD"/>
    <property type="match status" value="1"/>
</dbReference>
<dbReference type="Gene3D" id="4.10.220.110">
    <property type="match status" value="1"/>
</dbReference>
<dbReference type="SUPFAM" id="SSF69349">
    <property type="entry name" value="Phage fibre proteins"/>
    <property type="match status" value="1"/>
</dbReference>
<gene>
    <name evidence="4" type="ORF">SAMN02745664_1411</name>
</gene>
<protein>
    <submittedName>
        <fullName evidence="4">Type VI secretion system secreted protein VgrG</fullName>
    </submittedName>
</protein>
<accession>A0A1N7GD70</accession>
<proteinExistence type="inferred from homology"/>
<evidence type="ECO:0000313" key="5">
    <source>
        <dbReference type="Proteomes" id="UP000187495"/>
    </source>
</evidence>
<comment type="similarity">
    <text evidence="1">Belongs to the VgrG protein family.</text>
</comment>
<keyword evidence="5" id="KW-1185">Reference proteome</keyword>
<feature type="domain" description="Gp5/Type VI secretion system Vgr C-terminal trimerisation" evidence="3">
    <location>
        <begin position="463"/>
        <end position="575"/>
    </location>
</feature>
<dbReference type="NCBIfam" id="TIGR01646">
    <property type="entry name" value="vgr_GE"/>
    <property type="match status" value="1"/>
</dbReference>
<dbReference type="InterPro" id="IPR006533">
    <property type="entry name" value="T6SS_Vgr_RhsGE"/>
</dbReference>
<dbReference type="InterPro" id="IPR054030">
    <property type="entry name" value="Gp5_Vgr_C"/>
</dbReference>
<dbReference type="EMBL" id="FTNU01000041">
    <property type="protein sequence ID" value="SIS10529.1"/>
    <property type="molecule type" value="Genomic_DNA"/>
</dbReference>
<dbReference type="Gene3D" id="2.30.110.50">
    <property type="match status" value="1"/>
</dbReference>
<evidence type="ECO:0000313" key="4">
    <source>
        <dbReference type="EMBL" id="SIS10529.1"/>
    </source>
</evidence>
<dbReference type="RefSeq" id="WP_076556276.1">
    <property type="nucleotide sequence ID" value="NZ_FTNU01000041.1"/>
</dbReference>
<dbReference type="Pfam" id="PF22178">
    <property type="entry name" value="Gp5_trimer_C"/>
    <property type="match status" value="1"/>
</dbReference>
<dbReference type="SUPFAM" id="SSF69255">
    <property type="entry name" value="gp5 N-terminal domain-like"/>
    <property type="match status" value="1"/>
</dbReference>
<organism evidence="4 5">
    <name type="scientific">Moraxella cuniculi DSM 21768</name>
    <dbReference type="NCBI Taxonomy" id="1122245"/>
    <lineage>
        <taxon>Bacteria</taxon>
        <taxon>Pseudomonadati</taxon>
        <taxon>Pseudomonadota</taxon>
        <taxon>Gammaproteobacteria</taxon>
        <taxon>Moraxellales</taxon>
        <taxon>Moraxellaceae</taxon>
        <taxon>Moraxella</taxon>
    </lineage>
</organism>
<dbReference type="STRING" id="34061.B0189_10035"/>
<dbReference type="InterPro" id="IPR017847">
    <property type="entry name" value="T6SS_RhsGE_Vgr_subset"/>
</dbReference>
<dbReference type="Gene3D" id="2.40.50.230">
    <property type="entry name" value="Gp5 N-terminal domain"/>
    <property type="match status" value="1"/>
</dbReference>